<dbReference type="CDD" id="cd02247">
    <property type="entry name" value="cupin_pirin_C"/>
    <property type="match status" value="1"/>
</dbReference>
<dbReference type="InterPro" id="IPR008778">
    <property type="entry name" value="Pirin_C_dom"/>
</dbReference>
<reference evidence="2" key="1">
    <citation type="submission" date="2021-12" db="EMBL/GenBank/DDBJ databases">
        <title>Prjna785345.</title>
        <authorList>
            <person name="Rujirawat T."/>
            <person name="Krajaejun T."/>
        </authorList>
    </citation>
    <scope>NUCLEOTIDE SEQUENCE</scope>
    <source>
        <strain evidence="2">Pi057C3</strain>
    </source>
</reference>
<dbReference type="InterPro" id="IPR014710">
    <property type="entry name" value="RmlC-like_jellyroll"/>
</dbReference>
<evidence type="ECO:0000313" key="2">
    <source>
        <dbReference type="EMBL" id="KAJ0404799.1"/>
    </source>
</evidence>
<keyword evidence="3" id="KW-1185">Reference proteome</keyword>
<dbReference type="InterPro" id="IPR011051">
    <property type="entry name" value="RmlC_Cupin_sf"/>
</dbReference>
<accession>A0AAD5LKX7</accession>
<name>A0AAD5LKX7_PYTIN</name>
<feature type="domain" description="Pirin C-terminal" evidence="1">
    <location>
        <begin position="70"/>
        <end position="178"/>
    </location>
</feature>
<dbReference type="PANTHER" id="PTHR13903:SF8">
    <property type="entry name" value="PIRIN"/>
    <property type="match status" value="1"/>
</dbReference>
<dbReference type="Gene3D" id="2.60.120.10">
    <property type="entry name" value="Jelly Rolls"/>
    <property type="match status" value="1"/>
</dbReference>
<dbReference type="EMBL" id="JAKCXM010000056">
    <property type="protein sequence ID" value="KAJ0404799.1"/>
    <property type="molecule type" value="Genomic_DNA"/>
</dbReference>
<dbReference type="Pfam" id="PF05726">
    <property type="entry name" value="Pirin_C"/>
    <property type="match status" value="1"/>
</dbReference>
<dbReference type="PANTHER" id="PTHR13903">
    <property type="entry name" value="PIRIN-RELATED"/>
    <property type="match status" value="1"/>
</dbReference>
<dbReference type="SUPFAM" id="SSF51182">
    <property type="entry name" value="RmlC-like cupins"/>
    <property type="match status" value="1"/>
</dbReference>
<protein>
    <recommendedName>
        <fullName evidence="1">Pirin C-terminal domain-containing protein</fullName>
    </recommendedName>
</protein>
<gene>
    <name evidence="2" type="ORF">P43SY_003475</name>
</gene>
<organism evidence="2 3">
    <name type="scientific">Pythium insidiosum</name>
    <name type="common">Pythiosis disease agent</name>
    <dbReference type="NCBI Taxonomy" id="114742"/>
    <lineage>
        <taxon>Eukaryota</taxon>
        <taxon>Sar</taxon>
        <taxon>Stramenopiles</taxon>
        <taxon>Oomycota</taxon>
        <taxon>Peronosporomycetes</taxon>
        <taxon>Pythiales</taxon>
        <taxon>Pythiaceae</taxon>
        <taxon>Pythium</taxon>
    </lineage>
</organism>
<evidence type="ECO:0000259" key="1">
    <source>
        <dbReference type="Pfam" id="PF05726"/>
    </source>
</evidence>
<dbReference type="Proteomes" id="UP001209570">
    <property type="component" value="Unassembled WGS sequence"/>
</dbReference>
<dbReference type="AlphaFoldDB" id="A0AAD5LKX7"/>
<evidence type="ECO:0000313" key="3">
    <source>
        <dbReference type="Proteomes" id="UP001209570"/>
    </source>
</evidence>
<sequence>MSDDHERAFSKPFCALRKSAMVSWISCSVEIKRETVPHAFSDDKSIEAIVFAGEAFGQTGPIQTEAPVTYIHFILRKGATLRHRIPHGHNAFIYALRGHGVYAADAQDELPLTAHQAVVLQRDGGDGIHVTTHSDDGVEFIVVSGEPLHEPVVQHGPFVMTTEHEIHETIADFRSAQNGFKNARSWSSDIAARRFRGEKP</sequence>
<comment type="caution">
    <text evidence="2">The sequence shown here is derived from an EMBL/GenBank/DDBJ whole genome shotgun (WGS) entry which is preliminary data.</text>
</comment>
<dbReference type="InterPro" id="IPR012093">
    <property type="entry name" value="Pirin"/>
</dbReference>
<proteinExistence type="predicted"/>